<gene>
    <name evidence="1" type="ORF">SAMN05216403_1144</name>
</gene>
<dbReference type="EMBL" id="FNVK01000014">
    <property type="protein sequence ID" value="SEF90043.1"/>
    <property type="molecule type" value="Genomic_DNA"/>
</dbReference>
<dbReference type="AlphaFoldDB" id="A0A1H5VSC6"/>
<protein>
    <submittedName>
        <fullName evidence="1">Uncharacterized protein</fullName>
    </submittedName>
</protein>
<organism evidence="1 2">
    <name type="scientific">Nitrosospira multiformis (strain ATCC 25196 / NCIMB 11849 / C 71)</name>
    <dbReference type="NCBI Taxonomy" id="323848"/>
    <lineage>
        <taxon>Bacteria</taxon>
        <taxon>Pseudomonadati</taxon>
        <taxon>Pseudomonadota</taxon>
        <taxon>Betaproteobacteria</taxon>
        <taxon>Nitrosomonadales</taxon>
        <taxon>Nitrosomonadaceae</taxon>
        <taxon>Nitrosospira</taxon>
    </lineage>
</organism>
<evidence type="ECO:0000313" key="1">
    <source>
        <dbReference type="EMBL" id="SEF90043.1"/>
    </source>
</evidence>
<dbReference type="Proteomes" id="UP000236751">
    <property type="component" value="Unassembled WGS sequence"/>
</dbReference>
<proteinExistence type="predicted"/>
<evidence type="ECO:0000313" key="2">
    <source>
        <dbReference type="Proteomes" id="UP000236751"/>
    </source>
</evidence>
<sequence length="50" mass="5289">MGIGTDVVMHPIFSFAFPLPVLSPPNGRGHVSMSGSEFVSVFLGVEWAAL</sequence>
<name>A0A1H5VSC6_NITMU</name>
<reference evidence="1 2" key="1">
    <citation type="submission" date="2016-10" db="EMBL/GenBank/DDBJ databases">
        <authorList>
            <person name="de Groot N.N."/>
        </authorList>
    </citation>
    <scope>NUCLEOTIDE SEQUENCE [LARGE SCALE GENOMIC DNA]</scope>
    <source>
        <strain evidence="1 2">Nl13</strain>
    </source>
</reference>
<accession>A0A1H5VSC6</accession>